<dbReference type="EMBL" id="MLJW01000036">
    <property type="protein sequence ID" value="OIR07665.1"/>
    <property type="molecule type" value="Genomic_DNA"/>
</dbReference>
<reference evidence="1" key="1">
    <citation type="submission" date="2016-10" db="EMBL/GenBank/DDBJ databases">
        <title>Sequence of Gallionella enrichment culture.</title>
        <authorList>
            <person name="Poehlein A."/>
            <person name="Muehling M."/>
            <person name="Daniel R."/>
        </authorList>
    </citation>
    <scope>NUCLEOTIDE SEQUENCE</scope>
</reference>
<gene>
    <name evidence="1" type="ORF">GALL_103300</name>
</gene>
<dbReference type="AlphaFoldDB" id="A0A1J5SGU7"/>
<name>A0A1J5SGU7_9ZZZZ</name>
<evidence type="ECO:0000313" key="1">
    <source>
        <dbReference type="EMBL" id="OIR07665.1"/>
    </source>
</evidence>
<proteinExistence type="predicted"/>
<organism evidence="1">
    <name type="scientific">mine drainage metagenome</name>
    <dbReference type="NCBI Taxonomy" id="410659"/>
    <lineage>
        <taxon>unclassified sequences</taxon>
        <taxon>metagenomes</taxon>
        <taxon>ecological metagenomes</taxon>
    </lineage>
</organism>
<sequence length="73" mass="8538">MKFILDEVVFVKNHPEIDINTEAVGILNINRKNKTYTVYKTADTTQPHKLFVVKESDIISPLEWIDLHQKLDE</sequence>
<accession>A0A1J5SGU7</accession>
<protein>
    <submittedName>
        <fullName evidence="1">Uncharacterized protein</fullName>
    </submittedName>
</protein>
<comment type="caution">
    <text evidence="1">The sequence shown here is derived from an EMBL/GenBank/DDBJ whole genome shotgun (WGS) entry which is preliminary data.</text>
</comment>